<feature type="transmembrane region" description="Helical" evidence="2">
    <location>
        <begin position="39"/>
        <end position="60"/>
    </location>
</feature>
<gene>
    <name evidence="3" type="ORF">EDD29_6513</name>
</gene>
<keyword evidence="4" id="KW-1185">Reference proteome</keyword>
<dbReference type="AlphaFoldDB" id="A0A3N1D5L0"/>
<dbReference type="Proteomes" id="UP000272400">
    <property type="component" value="Unassembled WGS sequence"/>
</dbReference>
<reference evidence="3 4" key="1">
    <citation type="submission" date="2018-11" db="EMBL/GenBank/DDBJ databases">
        <title>Sequencing the genomes of 1000 actinobacteria strains.</title>
        <authorList>
            <person name="Klenk H.-P."/>
        </authorList>
    </citation>
    <scope>NUCLEOTIDE SEQUENCE [LARGE SCALE GENOMIC DNA]</scope>
    <source>
        <strain evidence="3 4">DSM 44254</strain>
    </source>
</reference>
<keyword evidence="2" id="KW-0812">Transmembrane</keyword>
<evidence type="ECO:0000256" key="2">
    <source>
        <dbReference type="SAM" id="Phobius"/>
    </source>
</evidence>
<feature type="compositionally biased region" description="Gly residues" evidence="1">
    <location>
        <begin position="80"/>
        <end position="119"/>
    </location>
</feature>
<protein>
    <recommendedName>
        <fullName evidence="5">DUF5666 domain-containing protein</fullName>
    </recommendedName>
</protein>
<evidence type="ECO:0000313" key="4">
    <source>
        <dbReference type="Proteomes" id="UP000272400"/>
    </source>
</evidence>
<comment type="caution">
    <text evidence="3">The sequence shown here is derived from an EMBL/GenBank/DDBJ whole genome shotgun (WGS) entry which is preliminary data.</text>
</comment>
<accession>A0A3N1D5L0</accession>
<organism evidence="3 4">
    <name type="scientific">Actinocorallia herbida</name>
    <dbReference type="NCBI Taxonomy" id="58109"/>
    <lineage>
        <taxon>Bacteria</taxon>
        <taxon>Bacillati</taxon>
        <taxon>Actinomycetota</taxon>
        <taxon>Actinomycetes</taxon>
        <taxon>Streptosporangiales</taxon>
        <taxon>Thermomonosporaceae</taxon>
        <taxon>Actinocorallia</taxon>
    </lineage>
</organism>
<name>A0A3N1D5L0_9ACTN</name>
<dbReference type="EMBL" id="RJKE01000001">
    <property type="protein sequence ID" value="ROO88831.1"/>
    <property type="molecule type" value="Genomic_DNA"/>
</dbReference>
<evidence type="ECO:0008006" key="5">
    <source>
        <dbReference type="Google" id="ProtNLM"/>
    </source>
</evidence>
<sequence length="187" mass="18330">MLPPMSEPMSPQELLETSPYEETLEEALAAHPPRAKLPVATLVLGAGVVAVVGFIGGVYADKQWGGADASTVAQGPQRGFPGGGQGGFPGGGQMGGGQNGQGRPGGQTGGGGGFGGGGFGGGNVTMGTVGKVSGNTVEVKTADGRTVKVQIGDQTTVTTTKTGTVKDLEPGVTIVVRGDQISVQPGG</sequence>
<feature type="region of interest" description="Disordered" evidence="1">
    <location>
        <begin position="69"/>
        <end position="119"/>
    </location>
</feature>
<evidence type="ECO:0000256" key="1">
    <source>
        <dbReference type="SAM" id="MobiDB-lite"/>
    </source>
</evidence>
<keyword evidence="2" id="KW-0472">Membrane</keyword>
<proteinExistence type="predicted"/>
<keyword evidence="2" id="KW-1133">Transmembrane helix</keyword>
<evidence type="ECO:0000313" key="3">
    <source>
        <dbReference type="EMBL" id="ROO88831.1"/>
    </source>
</evidence>